<dbReference type="Pfam" id="PF00089">
    <property type="entry name" value="Trypsin"/>
    <property type="match status" value="1"/>
</dbReference>
<dbReference type="InterPro" id="IPR009003">
    <property type="entry name" value="Peptidase_S1_PA"/>
</dbReference>
<keyword evidence="5 6" id="KW-0720">Serine protease</keyword>
<dbReference type="GO" id="GO:0016787">
    <property type="term" value="F:hydrolase activity"/>
    <property type="evidence" value="ECO:0007669"/>
    <property type="project" value="UniProtKB-KW"/>
</dbReference>
<organism evidence="9 10">
    <name type="scientific">Shewanella vaxholmensis</name>
    <dbReference type="NCBI Taxonomy" id="3063535"/>
    <lineage>
        <taxon>Bacteria</taxon>
        <taxon>Pseudomonadati</taxon>
        <taxon>Pseudomonadota</taxon>
        <taxon>Gammaproteobacteria</taxon>
        <taxon>Alteromonadales</taxon>
        <taxon>Shewanellaceae</taxon>
        <taxon>Shewanella</taxon>
    </lineage>
</organism>
<evidence type="ECO:0000259" key="8">
    <source>
        <dbReference type="PROSITE" id="PS50240"/>
    </source>
</evidence>
<dbReference type="Proteomes" id="UP001489333">
    <property type="component" value="Unassembled WGS sequence"/>
</dbReference>
<evidence type="ECO:0000256" key="2">
    <source>
        <dbReference type="ARBA" id="ARBA00022670"/>
    </source>
</evidence>
<keyword evidence="2 6" id="KW-0645">Protease</keyword>
<dbReference type="PROSITE" id="PS50240">
    <property type="entry name" value="TRYPSIN_DOM"/>
    <property type="match status" value="1"/>
</dbReference>
<dbReference type="PROSITE" id="PS00134">
    <property type="entry name" value="TRYPSIN_HIS"/>
    <property type="match status" value="1"/>
</dbReference>
<feature type="chain" id="PRO_5044960981" description="Serine protease" evidence="6">
    <location>
        <begin position="20"/>
        <end position="332"/>
    </location>
</feature>
<dbReference type="InterPro" id="IPR043504">
    <property type="entry name" value="Peptidase_S1_PA_chymotrypsin"/>
</dbReference>
<evidence type="ECO:0000256" key="5">
    <source>
        <dbReference type="ARBA" id="ARBA00022825"/>
    </source>
</evidence>
<keyword evidence="3 6" id="KW-0732">Signal</keyword>
<dbReference type="InterPro" id="IPR020008">
    <property type="entry name" value="GlyGly_CTERM"/>
</dbReference>
<keyword evidence="10" id="KW-1185">Reference proteome</keyword>
<comment type="similarity">
    <text evidence="1 6">Belongs to the peptidase S1B family.</text>
</comment>
<sequence>MKKTLLAIALLSCSTSALAIKDGTAVDWSQNDDMVKMNCTGTLIAGKWVLTAAHCSKNAPQGVNTVNSGRFTATANNYPAGGPIALDIGLWQLNGVPDTHAIQFLSMRNVEVGEHIRITGFGAGVGLQDLAYAEQITIPPTEGRPEWLTLKFTGNGQTISGDSGAPFTDADGLIIGVHTHGGIDPETGEQASGSRLSYAKDFILEHINSWHYPTVANTPTNGGTITVNVQSLHIDSVVDNATASGDATITGGTCAGAIVNSFDICSYDVASNGYEGTVTLDDNQTITINKGRTKPVTPPTPDPETGSSGGGSLGFLSLLSLLGLGLLRVKQK</sequence>
<dbReference type="PRINTS" id="PR00839">
    <property type="entry name" value="V8PROTEASE"/>
</dbReference>
<dbReference type="InterPro" id="IPR018114">
    <property type="entry name" value="TRYPSIN_HIS"/>
</dbReference>
<dbReference type="EC" id="3.4.21.-" evidence="6"/>
<evidence type="ECO:0000313" key="9">
    <source>
        <dbReference type="EMBL" id="MEM6250695.1"/>
    </source>
</evidence>
<evidence type="ECO:0000313" key="10">
    <source>
        <dbReference type="Proteomes" id="UP001489333"/>
    </source>
</evidence>
<gene>
    <name evidence="9" type="ORF">AAGS29_19040</name>
</gene>
<dbReference type="InterPro" id="IPR008256">
    <property type="entry name" value="Peptidase_S1B"/>
</dbReference>
<evidence type="ECO:0000256" key="3">
    <source>
        <dbReference type="ARBA" id="ARBA00022729"/>
    </source>
</evidence>
<keyword evidence="4 6" id="KW-0378">Hydrolase</keyword>
<evidence type="ECO:0000256" key="6">
    <source>
        <dbReference type="RuleBase" id="RU004296"/>
    </source>
</evidence>
<feature type="domain" description="Peptidase S1" evidence="8">
    <location>
        <begin position="20"/>
        <end position="216"/>
    </location>
</feature>
<reference evidence="9 10" key="1">
    <citation type="submission" date="2024-04" db="EMBL/GenBank/DDBJ databases">
        <title>Novel Shewanella species isolated from Baltic Sea sediments.</title>
        <authorList>
            <person name="Martin-Rodriguez A.J."/>
            <person name="Fernandez-Juarez V."/>
            <person name="Valeriano V.D."/>
            <person name="Mihindukulasooriya I."/>
            <person name="Ceresnova L."/>
            <person name="Joffre E."/>
            <person name="Jensie-Markopoulos S."/>
            <person name="Moore E.R.B."/>
            <person name="Sjoling A."/>
        </authorList>
    </citation>
    <scope>NUCLEOTIDE SEQUENCE [LARGE SCALE GENOMIC DNA]</scope>
    <source>
        <strain evidence="9 10">VAX-SP0-0CM-1</strain>
    </source>
</reference>
<dbReference type="InterPro" id="IPR001254">
    <property type="entry name" value="Trypsin_dom"/>
</dbReference>
<feature type="region of interest" description="Disordered" evidence="7">
    <location>
        <begin position="289"/>
        <end position="309"/>
    </location>
</feature>
<dbReference type="RefSeq" id="WP_342902412.1">
    <property type="nucleotide sequence ID" value="NZ_JBCHKU010000034.1"/>
</dbReference>
<evidence type="ECO:0000256" key="4">
    <source>
        <dbReference type="ARBA" id="ARBA00022801"/>
    </source>
</evidence>
<proteinExistence type="inferred from homology"/>
<comment type="caution">
    <text evidence="9">The sequence shown here is derived from an EMBL/GenBank/DDBJ whole genome shotgun (WGS) entry which is preliminary data.</text>
</comment>
<name>A0ABU9UWS3_9GAMM</name>
<protein>
    <recommendedName>
        <fullName evidence="6">Serine protease</fullName>
        <ecNumber evidence="6">3.4.21.-</ecNumber>
    </recommendedName>
</protein>
<evidence type="ECO:0000256" key="1">
    <source>
        <dbReference type="ARBA" id="ARBA00008764"/>
    </source>
</evidence>
<evidence type="ECO:0000256" key="7">
    <source>
        <dbReference type="SAM" id="MobiDB-lite"/>
    </source>
</evidence>
<dbReference type="SUPFAM" id="SSF50494">
    <property type="entry name" value="Trypsin-like serine proteases"/>
    <property type="match status" value="1"/>
</dbReference>
<dbReference type="EMBL" id="JBCHKU010000034">
    <property type="protein sequence ID" value="MEM6250695.1"/>
    <property type="molecule type" value="Genomic_DNA"/>
</dbReference>
<dbReference type="Gene3D" id="2.40.10.10">
    <property type="entry name" value="Trypsin-like serine proteases"/>
    <property type="match status" value="2"/>
</dbReference>
<accession>A0ABU9UWS3</accession>
<dbReference type="NCBIfam" id="TIGR03501">
    <property type="entry name" value="GlyGly_CTERM"/>
    <property type="match status" value="1"/>
</dbReference>
<feature type="signal peptide" evidence="6">
    <location>
        <begin position="1"/>
        <end position="19"/>
    </location>
</feature>